<dbReference type="AlphaFoldDB" id="A0AAV7HS13"/>
<dbReference type="SUPFAM" id="SSF48403">
    <property type="entry name" value="Ankyrin repeat"/>
    <property type="match status" value="1"/>
</dbReference>
<name>A0AAV7HS13_COTGL</name>
<dbReference type="Gene3D" id="1.25.40.20">
    <property type="entry name" value="Ankyrin repeat-containing domain"/>
    <property type="match status" value="1"/>
</dbReference>
<protein>
    <recommendedName>
        <fullName evidence="3">Ankyrin repeat protein</fullName>
    </recommendedName>
</protein>
<dbReference type="InterPro" id="IPR002110">
    <property type="entry name" value="Ankyrin_rpt"/>
</dbReference>
<comment type="caution">
    <text evidence="1">The sequence shown here is derived from an EMBL/GenBank/DDBJ whole genome shotgun (WGS) entry which is preliminary data.</text>
</comment>
<gene>
    <name evidence="1" type="ORF">KQX54_005997</name>
</gene>
<dbReference type="EMBL" id="JAHXZJ010002982">
    <property type="protein sequence ID" value="KAH0534625.1"/>
    <property type="molecule type" value="Genomic_DNA"/>
</dbReference>
<sequence length="349" mass="40830">MSENLLHKAVKNNNLDDVISMLSQASIHGDPSIADFLLAYGADVNAGFPRNSKVCLKGTNSAGWFNYFGGNITLLTYAILERKEELAKCFIDHGANIKDADNKTLLMRALENDDYQLAQWIALKFKDHSELINAHDNCGFHSKALQNTRLPTGDLCRYFRSWSEGSHRIDPRSWNILKNQRKLTTYWILLDLVNRRTLSLYIPKEKKKLMDQLLKEDHEIRKTLEEYENSFLRGYLKNNIIDLGDKKITIYEFAEKILNNRRVIGFLKNYGYHTIKIDLETYFHDPCHLRSLLEFKVDSAWKRSFLLEKIKTLPQLKEYIPLPYELILEIIDYLNNDDLQRFIDSFHCT</sequence>
<accession>A0AAV7HS13</accession>
<keyword evidence="2" id="KW-1185">Reference proteome</keyword>
<organism evidence="1 2">
    <name type="scientific">Cotesia glomerata</name>
    <name type="common">Lepidopteran parasitic wasp</name>
    <name type="synonym">Apanteles glomeratus</name>
    <dbReference type="NCBI Taxonomy" id="32391"/>
    <lineage>
        <taxon>Eukaryota</taxon>
        <taxon>Metazoa</taxon>
        <taxon>Ecdysozoa</taxon>
        <taxon>Arthropoda</taxon>
        <taxon>Hexapoda</taxon>
        <taxon>Insecta</taxon>
        <taxon>Pterygota</taxon>
        <taxon>Neoptera</taxon>
        <taxon>Endopterygota</taxon>
        <taxon>Hymenoptera</taxon>
        <taxon>Apocrita</taxon>
        <taxon>Ichneumonoidea</taxon>
        <taxon>Braconidae</taxon>
        <taxon>Microgastrinae</taxon>
        <taxon>Cotesia</taxon>
    </lineage>
</organism>
<evidence type="ECO:0000313" key="1">
    <source>
        <dbReference type="EMBL" id="KAH0534625.1"/>
    </source>
</evidence>
<reference evidence="1 2" key="1">
    <citation type="journal article" date="2021" name="J. Hered.">
        <title>A chromosome-level genome assembly of the parasitoid wasp, Cotesia glomerata (Hymenoptera: Braconidae).</title>
        <authorList>
            <person name="Pinto B.J."/>
            <person name="Weis J.J."/>
            <person name="Gamble T."/>
            <person name="Ode P.J."/>
            <person name="Paul R."/>
            <person name="Zaspel J.M."/>
        </authorList>
    </citation>
    <scope>NUCLEOTIDE SEQUENCE [LARGE SCALE GENOMIC DNA]</scope>
    <source>
        <strain evidence="1">CgM1</strain>
    </source>
</reference>
<proteinExistence type="predicted"/>
<evidence type="ECO:0000313" key="2">
    <source>
        <dbReference type="Proteomes" id="UP000826195"/>
    </source>
</evidence>
<dbReference type="InterPro" id="IPR036770">
    <property type="entry name" value="Ankyrin_rpt-contain_sf"/>
</dbReference>
<evidence type="ECO:0008006" key="3">
    <source>
        <dbReference type="Google" id="ProtNLM"/>
    </source>
</evidence>
<dbReference type="SMART" id="SM00248">
    <property type="entry name" value="ANK"/>
    <property type="match status" value="3"/>
</dbReference>
<dbReference type="Pfam" id="PF12796">
    <property type="entry name" value="Ank_2"/>
    <property type="match status" value="1"/>
</dbReference>
<dbReference type="Proteomes" id="UP000826195">
    <property type="component" value="Unassembled WGS sequence"/>
</dbReference>